<keyword evidence="1" id="KW-0812">Transmembrane</keyword>
<dbReference type="AlphaFoldDB" id="E7C787"/>
<feature type="transmembrane region" description="Helical" evidence="1">
    <location>
        <begin position="51"/>
        <end position="73"/>
    </location>
</feature>
<keyword evidence="1" id="KW-0472">Membrane</keyword>
<sequence>MSAIEMSSPSMDVPVIRPAVRITFLVLRFLVIAILSNELYNPEIIYLVSKFTILVIQISVKILIFLFLTLLIMRCM</sequence>
<name>E7C787_9BACT</name>
<protein>
    <submittedName>
        <fullName evidence="2">Uncharacterized protein</fullName>
    </submittedName>
</protein>
<dbReference type="EMBL" id="GU568011">
    <property type="protein sequence ID" value="ADI23311.1"/>
    <property type="molecule type" value="Genomic_DNA"/>
</dbReference>
<keyword evidence="1" id="KW-1133">Transmembrane helix</keyword>
<reference evidence="2" key="1">
    <citation type="submission" date="2010-01" db="EMBL/GenBank/DDBJ databases">
        <title>Genome fragments of uncultured bacteria from the North Pacific subtropical Gyre.</title>
        <authorList>
            <person name="Pham V.D."/>
            <person name="Delong E.F."/>
        </authorList>
    </citation>
    <scope>NUCLEOTIDE SEQUENCE</scope>
</reference>
<organism evidence="2">
    <name type="scientific">uncultured nuHF2 cluster bacterium HF0770_19K18</name>
    <dbReference type="NCBI Taxonomy" id="723592"/>
    <lineage>
        <taxon>Bacteria</taxon>
        <taxon>environmental samples</taxon>
    </lineage>
</organism>
<evidence type="ECO:0000256" key="1">
    <source>
        <dbReference type="SAM" id="Phobius"/>
    </source>
</evidence>
<accession>E7C787</accession>
<feature type="transmembrane region" description="Helical" evidence="1">
    <location>
        <begin position="20"/>
        <end position="39"/>
    </location>
</feature>
<evidence type="ECO:0000313" key="2">
    <source>
        <dbReference type="EMBL" id="ADI23311.1"/>
    </source>
</evidence>
<proteinExistence type="predicted"/>